<dbReference type="SMART" id="SM00451">
    <property type="entry name" value="ZnF_U1"/>
    <property type="match status" value="2"/>
</dbReference>
<dbReference type="InterPro" id="IPR041661">
    <property type="entry name" value="ZN622/Rei1/Reh1_Znf-C2H2"/>
</dbReference>
<comment type="caution">
    <text evidence="8">The sequence shown here is derived from an EMBL/GenBank/DDBJ whole genome shotgun (WGS) entry which is preliminary data.</text>
</comment>
<evidence type="ECO:0000256" key="3">
    <source>
        <dbReference type="ARBA" id="ARBA00022723"/>
    </source>
</evidence>
<evidence type="ECO:0000313" key="8">
    <source>
        <dbReference type="EMBL" id="KAH9417273.1"/>
    </source>
</evidence>
<keyword evidence="2" id="KW-0963">Cytoplasm</keyword>
<dbReference type="Proteomes" id="UP000887458">
    <property type="component" value="Unassembled WGS sequence"/>
</dbReference>
<dbReference type="InterPro" id="IPR040025">
    <property type="entry name" value="Znf622/Rei1/Reh1"/>
</dbReference>
<feature type="domain" description="U1-type" evidence="7">
    <location>
        <begin position="1"/>
        <end position="35"/>
    </location>
</feature>
<proteinExistence type="predicted"/>
<keyword evidence="4" id="KW-0677">Repeat</keyword>
<evidence type="ECO:0000256" key="4">
    <source>
        <dbReference type="ARBA" id="ARBA00022737"/>
    </source>
</evidence>
<gene>
    <name evidence="8" type="ORF">DERP_007270</name>
</gene>
<dbReference type="InterPro" id="IPR003604">
    <property type="entry name" value="Matrin/U1-like-C_Znf_C2H2"/>
</dbReference>
<accession>A0ABQ8J435</accession>
<organism evidence="8 9">
    <name type="scientific">Dermatophagoides pteronyssinus</name>
    <name type="common">European house dust mite</name>
    <dbReference type="NCBI Taxonomy" id="6956"/>
    <lineage>
        <taxon>Eukaryota</taxon>
        <taxon>Metazoa</taxon>
        <taxon>Ecdysozoa</taxon>
        <taxon>Arthropoda</taxon>
        <taxon>Chelicerata</taxon>
        <taxon>Arachnida</taxon>
        <taxon>Acari</taxon>
        <taxon>Acariformes</taxon>
        <taxon>Sarcoptiformes</taxon>
        <taxon>Astigmata</taxon>
        <taxon>Psoroptidia</taxon>
        <taxon>Analgoidea</taxon>
        <taxon>Pyroglyphidae</taxon>
        <taxon>Dermatophagoidinae</taxon>
        <taxon>Dermatophagoides</taxon>
    </lineage>
</organism>
<evidence type="ECO:0000259" key="7">
    <source>
        <dbReference type="SMART" id="SM00451"/>
    </source>
</evidence>
<evidence type="ECO:0000256" key="6">
    <source>
        <dbReference type="SAM" id="MobiDB-lite"/>
    </source>
</evidence>
<name>A0ABQ8J435_DERPT</name>
<keyword evidence="5" id="KW-0862">Zinc</keyword>
<reference evidence="8 9" key="2">
    <citation type="journal article" date="2022" name="Mol. Biol. Evol.">
        <title>Comparative Genomics Reveals Insights into the Divergent Evolution of Astigmatic Mites and Household Pest Adaptations.</title>
        <authorList>
            <person name="Xiong Q."/>
            <person name="Wan A.T."/>
            <person name="Liu X."/>
            <person name="Fung C.S."/>
            <person name="Xiao X."/>
            <person name="Malainual N."/>
            <person name="Hou J."/>
            <person name="Wang L."/>
            <person name="Wang M."/>
            <person name="Yang K.Y."/>
            <person name="Cui Y."/>
            <person name="Leung E.L."/>
            <person name="Nong W."/>
            <person name="Shin S.K."/>
            <person name="Au S.W."/>
            <person name="Jeong K.Y."/>
            <person name="Chew F.T."/>
            <person name="Hui J.H."/>
            <person name="Leung T.F."/>
            <person name="Tungtrongchitr A."/>
            <person name="Zhong N."/>
            <person name="Liu Z."/>
            <person name="Tsui S.K."/>
        </authorList>
    </citation>
    <scope>NUCLEOTIDE SEQUENCE [LARGE SCALE GENOMIC DNA]</scope>
    <source>
        <strain evidence="8">Derp</strain>
    </source>
</reference>
<dbReference type="PANTHER" id="PTHR13182:SF8">
    <property type="entry name" value="CYTOPLASMIC 60S SUBUNIT BIOGENESIS FACTOR ZNF622"/>
    <property type="match status" value="1"/>
</dbReference>
<evidence type="ECO:0000313" key="9">
    <source>
        <dbReference type="Proteomes" id="UP000887458"/>
    </source>
</evidence>
<comment type="subcellular location">
    <subcellularLocation>
        <location evidence="1">Cytoplasm</location>
    </subcellularLocation>
</comment>
<dbReference type="EMBL" id="NJHN03000077">
    <property type="protein sequence ID" value="KAH9417273.1"/>
    <property type="molecule type" value="Genomic_DNA"/>
</dbReference>
<dbReference type="InterPro" id="IPR036236">
    <property type="entry name" value="Znf_C2H2_sf"/>
</dbReference>
<protein>
    <recommendedName>
        <fullName evidence="7">U1-type domain-containing protein</fullName>
    </recommendedName>
</protein>
<reference evidence="8 9" key="1">
    <citation type="journal article" date="2018" name="J. Allergy Clin. Immunol.">
        <title>High-quality assembly of Dermatophagoides pteronyssinus genome and transcriptome reveals a wide range of novel allergens.</title>
        <authorList>
            <person name="Liu X.Y."/>
            <person name="Yang K.Y."/>
            <person name="Wang M.Q."/>
            <person name="Kwok J.S."/>
            <person name="Zeng X."/>
            <person name="Yang Z."/>
            <person name="Xiao X.J."/>
            <person name="Lau C.P."/>
            <person name="Li Y."/>
            <person name="Huang Z.M."/>
            <person name="Ba J.G."/>
            <person name="Yim A.K."/>
            <person name="Ouyang C.Y."/>
            <person name="Ngai S.M."/>
            <person name="Chan T.F."/>
            <person name="Leung E.L."/>
            <person name="Liu L."/>
            <person name="Liu Z.G."/>
            <person name="Tsui S.K."/>
        </authorList>
    </citation>
    <scope>NUCLEOTIDE SEQUENCE [LARGE SCALE GENOMIC DNA]</scope>
    <source>
        <strain evidence="8">Derp</strain>
    </source>
</reference>
<dbReference type="SUPFAM" id="SSF57667">
    <property type="entry name" value="beta-beta-alpha zinc fingers"/>
    <property type="match status" value="2"/>
</dbReference>
<evidence type="ECO:0000256" key="1">
    <source>
        <dbReference type="ARBA" id="ARBA00004496"/>
    </source>
</evidence>
<feature type="region of interest" description="Disordered" evidence="6">
    <location>
        <begin position="230"/>
        <end position="249"/>
    </location>
</feature>
<sequence length="382" mass="44930">MNRLSCLTCQINLSTSNDQREHYKSEWHLYNLKRKLNQLKSINEDEFNQIKIKHTISNNDNNDPLKKEGVEESFYCDVCRKNFLNQKAFEQHNSNEEEEFNESDWEEMDSDDDDEEEEIFETIPLNECLFCSHQSIDMETNIQHMATIHSFFIPDIEYCSNLKGLLNYLGTKIADGHCCLWCSDNGKTFSSTKSTQQHMLDVGHTKINFYNRTESLIEFEDFYDYSSSYPTTMDDQTSKQTETEQQQDDDDEIDLNILDDDNYQLRLPSGKIIGHRSLMIYYRQKLRPQSQQQLVATTSKSNHELMNRIKHGYRMIGGGGGGWNCSNVRSGSSNELISHQQRQQFIRDKQYIDRLRQKWSVKLGQKSNQTLQKHFRCQMGFK</sequence>
<dbReference type="PANTHER" id="PTHR13182">
    <property type="entry name" value="ZINC FINGER PROTEIN 622"/>
    <property type="match status" value="1"/>
</dbReference>
<keyword evidence="9" id="KW-1185">Reference proteome</keyword>
<feature type="compositionally biased region" description="Low complexity" evidence="6">
    <location>
        <begin position="234"/>
        <end position="244"/>
    </location>
</feature>
<keyword evidence="3" id="KW-0479">Metal-binding</keyword>
<evidence type="ECO:0000256" key="5">
    <source>
        <dbReference type="ARBA" id="ARBA00022833"/>
    </source>
</evidence>
<feature type="domain" description="U1-type" evidence="7">
    <location>
        <begin position="71"/>
        <end position="99"/>
    </location>
</feature>
<dbReference type="Pfam" id="PF12756">
    <property type="entry name" value="zf-C2H2_2"/>
    <property type="match status" value="1"/>
</dbReference>
<evidence type="ECO:0000256" key="2">
    <source>
        <dbReference type="ARBA" id="ARBA00022490"/>
    </source>
</evidence>